<dbReference type="PRINTS" id="PR00039">
    <property type="entry name" value="HTHLYSR"/>
</dbReference>
<dbReference type="Gene3D" id="1.10.10.10">
    <property type="entry name" value="Winged helix-like DNA-binding domain superfamily/Winged helix DNA-binding domain"/>
    <property type="match status" value="1"/>
</dbReference>
<dbReference type="AlphaFoldDB" id="A0A1I0DNX2"/>
<dbReference type="Proteomes" id="UP000183339">
    <property type="component" value="Unassembled WGS sequence"/>
</dbReference>
<evidence type="ECO:0000313" key="6">
    <source>
        <dbReference type="EMBL" id="SET34244.1"/>
    </source>
</evidence>
<accession>A0A1I0DNX2</accession>
<comment type="similarity">
    <text evidence="1">Belongs to the LysR transcriptional regulatory family.</text>
</comment>
<dbReference type="CDD" id="cd05466">
    <property type="entry name" value="PBP2_LTTR_substrate"/>
    <property type="match status" value="1"/>
</dbReference>
<evidence type="ECO:0000256" key="4">
    <source>
        <dbReference type="ARBA" id="ARBA00023163"/>
    </source>
</evidence>
<dbReference type="EMBL" id="FOHI01000005">
    <property type="protein sequence ID" value="SET34244.1"/>
    <property type="molecule type" value="Genomic_DNA"/>
</dbReference>
<dbReference type="SUPFAM" id="SSF53850">
    <property type="entry name" value="Periplasmic binding protein-like II"/>
    <property type="match status" value="1"/>
</dbReference>
<dbReference type="InterPro" id="IPR036390">
    <property type="entry name" value="WH_DNA-bd_sf"/>
</dbReference>
<dbReference type="InterPro" id="IPR050950">
    <property type="entry name" value="HTH-type_LysR_regulators"/>
</dbReference>
<dbReference type="GO" id="GO:0003677">
    <property type="term" value="F:DNA binding"/>
    <property type="evidence" value="ECO:0007669"/>
    <property type="project" value="UniProtKB-KW"/>
</dbReference>
<dbReference type="SUPFAM" id="SSF46785">
    <property type="entry name" value="Winged helix' DNA-binding domain"/>
    <property type="match status" value="1"/>
</dbReference>
<evidence type="ECO:0000256" key="3">
    <source>
        <dbReference type="ARBA" id="ARBA00023125"/>
    </source>
</evidence>
<sequence length="298" mass="33230">MQLHQLKYFVAVVKTGSITKAAEQCFISQPSISQQLAKLEESIGRKLFSRVKGKLILTDPGHIFYEQACNILKNVEDAKRRVSDFDSSSGGSVNIGILPTLAPFILPTTLMALSKNFPEAIVTVREEISEALIAAAICGEIDILVEALPFDETCLNVEPLFSDTFYLAVNRNSPLAGMELVSLDTLGDMPFILLENIHCLTRQIEQYCFNERFMPKVVFQVSQLSTIKLLIELDYGVSILPAIAIDKDPGSCIRYINLDSKSEPPAREVVLAIRKDRYLSPAAKYFIAVMKEQYQKIC</sequence>
<dbReference type="RefSeq" id="WP_074707609.1">
    <property type="nucleotide sequence ID" value="NZ_FOHI01000005.1"/>
</dbReference>
<dbReference type="PROSITE" id="PS50931">
    <property type="entry name" value="HTH_LYSR"/>
    <property type="match status" value="1"/>
</dbReference>
<dbReference type="OrthoDB" id="9775392at2"/>
<keyword evidence="4" id="KW-0804">Transcription</keyword>
<gene>
    <name evidence="6" type="ORF">SAMN05216412_10589</name>
</gene>
<dbReference type="Gene3D" id="3.40.190.10">
    <property type="entry name" value="Periplasmic binding protein-like II"/>
    <property type="match status" value="2"/>
</dbReference>
<dbReference type="GO" id="GO:0005829">
    <property type="term" value="C:cytosol"/>
    <property type="evidence" value="ECO:0007669"/>
    <property type="project" value="TreeGrafter"/>
</dbReference>
<reference evidence="6 7" key="1">
    <citation type="submission" date="2016-10" db="EMBL/GenBank/DDBJ databases">
        <authorList>
            <person name="de Groot N.N."/>
        </authorList>
    </citation>
    <scope>NUCLEOTIDE SEQUENCE [LARGE SCALE GENOMIC DNA]</scope>
    <source>
        <strain evidence="6 7">Nl7</strain>
    </source>
</reference>
<organism evidence="6 7">
    <name type="scientific">Nitrosospira multiformis</name>
    <dbReference type="NCBI Taxonomy" id="1231"/>
    <lineage>
        <taxon>Bacteria</taxon>
        <taxon>Pseudomonadati</taxon>
        <taxon>Pseudomonadota</taxon>
        <taxon>Betaproteobacteria</taxon>
        <taxon>Nitrosomonadales</taxon>
        <taxon>Nitrosomonadaceae</taxon>
        <taxon>Nitrosospira</taxon>
    </lineage>
</organism>
<keyword evidence="3" id="KW-0238">DNA-binding</keyword>
<evidence type="ECO:0000259" key="5">
    <source>
        <dbReference type="PROSITE" id="PS50931"/>
    </source>
</evidence>
<dbReference type="Pfam" id="PF00126">
    <property type="entry name" value="HTH_1"/>
    <property type="match status" value="1"/>
</dbReference>
<protein>
    <submittedName>
        <fullName evidence="6">LysR family transcriptional regulator, hydrogen peroxide-inducible genes activator</fullName>
    </submittedName>
</protein>
<keyword evidence="2" id="KW-0805">Transcription regulation</keyword>
<feature type="domain" description="HTH lysR-type" evidence="5">
    <location>
        <begin position="1"/>
        <end position="58"/>
    </location>
</feature>
<proteinExistence type="inferred from homology"/>
<dbReference type="InterPro" id="IPR036388">
    <property type="entry name" value="WH-like_DNA-bd_sf"/>
</dbReference>
<evidence type="ECO:0000256" key="1">
    <source>
        <dbReference type="ARBA" id="ARBA00009437"/>
    </source>
</evidence>
<dbReference type="Pfam" id="PF03466">
    <property type="entry name" value="LysR_substrate"/>
    <property type="match status" value="1"/>
</dbReference>
<dbReference type="InterPro" id="IPR000847">
    <property type="entry name" value="LysR_HTH_N"/>
</dbReference>
<dbReference type="PANTHER" id="PTHR30419">
    <property type="entry name" value="HTH-TYPE TRANSCRIPTIONAL REGULATOR YBHD"/>
    <property type="match status" value="1"/>
</dbReference>
<name>A0A1I0DNX2_9PROT</name>
<dbReference type="GO" id="GO:0003700">
    <property type="term" value="F:DNA-binding transcription factor activity"/>
    <property type="evidence" value="ECO:0007669"/>
    <property type="project" value="InterPro"/>
</dbReference>
<evidence type="ECO:0000313" key="7">
    <source>
        <dbReference type="Proteomes" id="UP000183339"/>
    </source>
</evidence>
<evidence type="ECO:0000256" key="2">
    <source>
        <dbReference type="ARBA" id="ARBA00023015"/>
    </source>
</evidence>
<dbReference type="InterPro" id="IPR005119">
    <property type="entry name" value="LysR_subst-bd"/>
</dbReference>
<dbReference type="FunFam" id="1.10.10.10:FF:000001">
    <property type="entry name" value="LysR family transcriptional regulator"/>
    <property type="match status" value="1"/>
</dbReference>